<evidence type="ECO:0000259" key="1">
    <source>
        <dbReference type="Pfam" id="PF03061"/>
    </source>
</evidence>
<evidence type="ECO:0000313" key="3">
    <source>
        <dbReference type="Proteomes" id="UP000829685"/>
    </source>
</evidence>
<sequence length="143" mass="16059">MQKYWYDQSLLCRPDYLGPEGITLMDRDWGLTASFFKTRRDQCGYYGKIHGGILVTMLDDSLARCAELAARGILLTADVRTTFKAPATPDTLLAVWAKVVKHDGRKVWVQGWLVSVTERPVMVAEATGLFIQARESEGSECQK</sequence>
<feature type="domain" description="Thioesterase" evidence="1">
    <location>
        <begin position="46"/>
        <end position="102"/>
    </location>
</feature>
<dbReference type="InterPro" id="IPR052061">
    <property type="entry name" value="PTE-AB_protein"/>
</dbReference>
<dbReference type="Proteomes" id="UP000829685">
    <property type="component" value="Unassembled WGS sequence"/>
</dbReference>
<name>A0A9Q0AI64_9PEZI</name>
<dbReference type="PANTHER" id="PTHR47260:SF1">
    <property type="entry name" value="UPF0644 PROTEIN PB2B4.06"/>
    <property type="match status" value="1"/>
</dbReference>
<keyword evidence="3" id="KW-1185">Reference proteome</keyword>
<dbReference type="CDD" id="cd03443">
    <property type="entry name" value="PaaI_thioesterase"/>
    <property type="match status" value="1"/>
</dbReference>
<evidence type="ECO:0000313" key="2">
    <source>
        <dbReference type="EMBL" id="KAI1847461.1"/>
    </source>
</evidence>
<dbReference type="Pfam" id="PF03061">
    <property type="entry name" value="4HBT"/>
    <property type="match status" value="1"/>
</dbReference>
<dbReference type="OrthoDB" id="506431at2759"/>
<protein>
    <recommendedName>
        <fullName evidence="1">Thioesterase domain-containing protein</fullName>
    </recommendedName>
</protein>
<comment type="caution">
    <text evidence="2">The sequence shown here is derived from an EMBL/GenBank/DDBJ whole genome shotgun (WGS) entry which is preliminary data.</text>
</comment>
<dbReference type="PANTHER" id="PTHR47260">
    <property type="entry name" value="UPF0644 PROTEIN PB2B4.06"/>
    <property type="match status" value="1"/>
</dbReference>
<dbReference type="InterPro" id="IPR006683">
    <property type="entry name" value="Thioestr_dom"/>
</dbReference>
<dbReference type="EMBL" id="JAFIMR010000102">
    <property type="protein sequence ID" value="KAI1847461.1"/>
    <property type="molecule type" value="Genomic_DNA"/>
</dbReference>
<accession>A0A9Q0AI64</accession>
<proteinExistence type="predicted"/>
<dbReference type="Gene3D" id="3.10.129.10">
    <property type="entry name" value="Hotdog Thioesterase"/>
    <property type="match status" value="1"/>
</dbReference>
<gene>
    <name evidence="2" type="ORF">JX265_013966</name>
</gene>
<reference evidence="2" key="1">
    <citation type="submission" date="2021-03" db="EMBL/GenBank/DDBJ databases">
        <title>Revisited historic fungal species revealed as producer of novel bioactive compounds through whole genome sequencing and comparative genomics.</title>
        <authorList>
            <person name="Vignolle G.A."/>
            <person name="Hochenegger N."/>
            <person name="Mach R.L."/>
            <person name="Mach-Aigner A.R."/>
            <person name="Javad Rahimi M."/>
            <person name="Salim K.A."/>
            <person name="Chan C.M."/>
            <person name="Lim L.B.L."/>
            <person name="Cai F."/>
            <person name="Druzhinina I.S."/>
            <person name="U'Ren J.M."/>
            <person name="Derntl C."/>
        </authorList>
    </citation>
    <scope>NUCLEOTIDE SEQUENCE</scope>
    <source>
        <strain evidence="2">TUCIM 5799</strain>
    </source>
</reference>
<dbReference type="AlphaFoldDB" id="A0A9Q0AI64"/>
<dbReference type="InterPro" id="IPR029069">
    <property type="entry name" value="HotDog_dom_sf"/>
</dbReference>
<organism evidence="2 3">
    <name type="scientific">Neoarthrinium moseri</name>
    <dbReference type="NCBI Taxonomy" id="1658444"/>
    <lineage>
        <taxon>Eukaryota</taxon>
        <taxon>Fungi</taxon>
        <taxon>Dikarya</taxon>
        <taxon>Ascomycota</taxon>
        <taxon>Pezizomycotina</taxon>
        <taxon>Sordariomycetes</taxon>
        <taxon>Xylariomycetidae</taxon>
        <taxon>Amphisphaeriales</taxon>
        <taxon>Apiosporaceae</taxon>
        <taxon>Neoarthrinium</taxon>
    </lineage>
</organism>
<dbReference type="SUPFAM" id="SSF54637">
    <property type="entry name" value="Thioesterase/thiol ester dehydrase-isomerase"/>
    <property type="match status" value="1"/>
</dbReference>